<reference evidence="4" key="1">
    <citation type="submission" date="2017-02" db="EMBL/GenBank/DDBJ databases">
        <title>Delving into the versatile metabolic prowess of the omnipresent phylum Bacteroidetes.</title>
        <authorList>
            <person name="Nobu M.K."/>
            <person name="Mei R."/>
            <person name="Narihiro T."/>
            <person name="Kuroda K."/>
            <person name="Liu W.-T."/>
        </authorList>
    </citation>
    <scope>NUCLEOTIDE SEQUENCE</scope>
    <source>
        <strain evidence="4">ADurb.Bin276</strain>
    </source>
</reference>
<keyword evidence="2 4" id="KW-0489">Methyltransferase</keyword>
<evidence type="ECO:0000256" key="1">
    <source>
        <dbReference type="ARBA" id="ARBA00007137"/>
    </source>
</evidence>
<dbReference type="Pfam" id="PF06253">
    <property type="entry name" value="MTTB"/>
    <property type="match status" value="1"/>
</dbReference>
<dbReference type="InterPro" id="IPR038601">
    <property type="entry name" value="MttB-like_sf"/>
</dbReference>
<protein>
    <submittedName>
        <fullName evidence="4">Trimethylamine methyltransferase (MTTB)</fullName>
    </submittedName>
</protein>
<evidence type="ECO:0000313" key="4">
    <source>
        <dbReference type="EMBL" id="OQA54014.1"/>
    </source>
</evidence>
<evidence type="ECO:0000256" key="3">
    <source>
        <dbReference type="ARBA" id="ARBA00022679"/>
    </source>
</evidence>
<sequence length="479" mass="52622">MQLTDLKVLSENEILTIHENSLVILESVGLRVESKKILDLLQKKSCIVNFENERVKFPPSIVEECLSTLPSQIPIFKRDGDLAFILGDGGRYCVSGHNAVFVLVNETGERRNSTVKDVENFAILSDKLSEVDMVGVPVMPQDVTPQTTLLYAIQAILENSKKPIFFSSESEIINQAVIDMGKVITGKEKLKGCSPMISQLSTTSPLYWERGAVEALYIVAQEGIPLDLLPQPIAGVTAPYTLAGLLTVHNTEVLSGIIISQLIHPGTPVIYGAAWTTYEMKQANVLIGRPESSLLRIAGAQMAHYYNIPSHTTAPDNDANSHDEQAAWEKMLSTLAGIIGANDMIVNLGMFGTGMTISLEQLVMDNEMCRIAKRFRQGIEVNKDTLALDSILQVGPRGEYLTSEHTLHHLRSGEHVPLDVSNGTNFEVWKQKGSKNTTEKSSDLVSSILLGGCQNPLSQDKQKAIQSIINQYEKKLGLR</sequence>
<dbReference type="Proteomes" id="UP000485569">
    <property type="component" value="Unassembled WGS sequence"/>
</dbReference>
<dbReference type="InterPro" id="IPR010426">
    <property type="entry name" value="MTTB_MeTrfase"/>
</dbReference>
<dbReference type="AlphaFoldDB" id="A0A1V5SI61"/>
<evidence type="ECO:0000256" key="2">
    <source>
        <dbReference type="ARBA" id="ARBA00022603"/>
    </source>
</evidence>
<keyword evidence="3 4" id="KW-0808">Transferase</keyword>
<organism evidence="4">
    <name type="scientific">Candidatus Atribacter allofermentans</name>
    <dbReference type="NCBI Taxonomy" id="1852833"/>
    <lineage>
        <taxon>Bacteria</taxon>
        <taxon>Pseudomonadati</taxon>
        <taxon>Atribacterota</taxon>
        <taxon>Atribacteria</taxon>
        <taxon>Atribacterales</taxon>
        <taxon>Atribacteraceae</taxon>
        <taxon>Atribacter</taxon>
    </lineage>
</organism>
<proteinExistence type="inferred from homology"/>
<dbReference type="GO" id="GO:0032259">
    <property type="term" value="P:methylation"/>
    <property type="evidence" value="ECO:0007669"/>
    <property type="project" value="UniProtKB-KW"/>
</dbReference>
<name>A0A1V5SI61_9BACT</name>
<gene>
    <name evidence="4" type="ORF">BWY41_02289</name>
</gene>
<accession>A0A1V5SI61</accession>
<dbReference type="GO" id="GO:0015948">
    <property type="term" value="P:methanogenesis"/>
    <property type="evidence" value="ECO:0007669"/>
    <property type="project" value="InterPro"/>
</dbReference>
<dbReference type="EMBL" id="MWBQ01000231">
    <property type="protein sequence ID" value="OQA54014.1"/>
    <property type="molecule type" value="Genomic_DNA"/>
</dbReference>
<comment type="similarity">
    <text evidence="1">Belongs to the trimethylamine methyltransferase family.</text>
</comment>
<dbReference type="Gene3D" id="3.20.20.480">
    <property type="entry name" value="Trimethylamine methyltransferase-like"/>
    <property type="match status" value="1"/>
</dbReference>
<comment type="caution">
    <text evidence="4">The sequence shown here is derived from an EMBL/GenBank/DDBJ whole genome shotgun (WGS) entry which is preliminary data.</text>
</comment>
<dbReference type="GO" id="GO:0008168">
    <property type="term" value="F:methyltransferase activity"/>
    <property type="evidence" value="ECO:0007669"/>
    <property type="project" value="UniProtKB-KW"/>
</dbReference>